<accession>A0A410X544</accession>
<name>A0A410X544_9BACL</name>
<dbReference type="Proteomes" id="UP000288943">
    <property type="component" value="Chromosome"/>
</dbReference>
<evidence type="ECO:0000313" key="1">
    <source>
        <dbReference type="EMBL" id="QAV21730.1"/>
    </source>
</evidence>
<reference evidence="1 2" key="1">
    <citation type="submission" date="2018-01" db="EMBL/GenBank/DDBJ databases">
        <title>The whole genome sequencing and assembly of Paenibacillus chitinolyticus KCCM 41400 strain.</title>
        <authorList>
            <person name="Kim J.-Y."/>
            <person name="Park M.-K."/>
            <person name="Lee Y.-J."/>
            <person name="Yi H."/>
            <person name="Bahn Y.-S."/>
            <person name="Kim J.F."/>
            <person name="Lee D.-W."/>
        </authorList>
    </citation>
    <scope>NUCLEOTIDE SEQUENCE [LARGE SCALE GENOMIC DNA]</scope>
    <source>
        <strain evidence="1 2">KCCM 41400</strain>
    </source>
</reference>
<dbReference type="OrthoDB" id="2665128at2"/>
<protein>
    <submittedName>
        <fullName evidence="1">Uncharacterized protein</fullName>
    </submittedName>
</protein>
<sequence>MSVAPASAATTLFAGDSSAVSVNDGLKSIGITPYAIKDTLTWDLTGNVVDPSKSYSVTGGYPNVKLYAKNTGSKDFRIEVKHDTKNKVIFDKTVEAGKSVEVINNDSSPTVPSGNYTVTIYGGSGLPKGQVVLKSSDTPWQ</sequence>
<organism evidence="1 2">
    <name type="scientific">Paenibacillus chitinolyticus</name>
    <dbReference type="NCBI Taxonomy" id="79263"/>
    <lineage>
        <taxon>Bacteria</taxon>
        <taxon>Bacillati</taxon>
        <taxon>Bacillota</taxon>
        <taxon>Bacilli</taxon>
        <taxon>Bacillales</taxon>
        <taxon>Paenibacillaceae</taxon>
        <taxon>Paenibacillus</taxon>
    </lineage>
</organism>
<evidence type="ECO:0000313" key="2">
    <source>
        <dbReference type="Proteomes" id="UP000288943"/>
    </source>
</evidence>
<dbReference type="AlphaFoldDB" id="A0A410X544"/>
<proteinExistence type="predicted"/>
<dbReference type="EMBL" id="CP026520">
    <property type="protein sequence ID" value="QAV21730.1"/>
    <property type="molecule type" value="Genomic_DNA"/>
</dbReference>
<dbReference type="KEGG" id="pchi:PC41400_17455"/>
<gene>
    <name evidence="1" type="ORF">PC41400_17455</name>
</gene>